<dbReference type="InterPro" id="IPR001810">
    <property type="entry name" value="F-box_dom"/>
</dbReference>
<gene>
    <name evidence="3" type="ORF">HID58_083277</name>
</gene>
<dbReference type="Gene3D" id="3.80.10.10">
    <property type="entry name" value="Ribonuclease Inhibitor"/>
    <property type="match status" value="1"/>
</dbReference>
<evidence type="ECO:0008006" key="5">
    <source>
        <dbReference type="Google" id="ProtNLM"/>
    </source>
</evidence>
<organism evidence="3 4">
    <name type="scientific">Brassica napus</name>
    <name type="common">Rape</name>
    <dbReference type="NCBI Taxonomy" id="3708"/>
    <lineage>
        <taxon>Eukaryota</taxon>
        <taxon>Viridiplantae</taxon>
        <taxon>Streptophyta</taxon>
        <taxon>Embryophyta</taxon>
        <taxon>Tracheophyta</taxon>
        <taxon>Spermatophyta</taxon>
        <taxon>Magnoliopsida</taxon>
        <taxon>eudicotyledons</taxon>
        <taxon>Gunneridae</taxon>
        <taxon>Pentapetalae</taxon>
        <taxon>rosids</taxon>
        <taxon>malvids</taxon>
        <taxon>Brassicales</taxon>
        <taxon>Brassicaceae</taxon>
        <taxon>Brassiceae</taxon>
        <taxon>Brassica</taxon>
    </lineage>
</organism>
<name>A0ABQ7YFT9_BRANA</name>
<evidence type="ECO:0000259" key="2">
    <source>
        <dbReference type="Pfam" id="PF24758"/>
    </source>
</evidence>
<dbReference type="InterPro" id="IPR055294">
    <property type="entry name" value="FBL60-like"/>
</dbReference>
<feature type="domain" description="F-box/LRR-repeat protein 15/At3g58940/PEG3-like LRR" evidence="2">
    <location>
        <begin position="108"/>
        <end position="218"/>
    </location>
</feature>
<protein>
    <recommendedName>
        <fullName evidence="5">F-box domain-containing protein</fullName>
    </recommendedName>
</protein>
<dbReference type="InterPro" id="IPR036047">
    <property type="entry name" value="F-box-like_dom_sf"/>
</dbReference>
<evidence type="ECO:0000259" key="1">
    <source>
        <dbReference type="Pfam" id="PF00646"/>
    </source>
</evidence>
<reference evidence="3 4" key="1">
    <citation type="submission" date="2021-05" db="EMBL/GenBank/DDBJ databases">
        <title>Genome Assembly of Synthetic Allotetraploid Brassica napus Reveals Homoeologous Exchanges between Subgenomes.</title>
        <authorList>
            <person name="Davis J.T."/>
        </authorList>
    </citation>
    <scope>NUCLEOTIDE SEQUENCE [LARGE SCALE GENOMIC DNA]</scope>
    <source>
        <strain evidence="4">cv. Da-Ae</strain>
        <tissue evidence="3">Seedling</tissue>
    </source>
</reference>
<sequence length="456" mass="52287">RRKGQLESISCRDSISNLPDDILGIILSFPSTKLAASTSVLSKRWKNLLPLADSSLDFDDSISLYPDHRDTAARSSAFADFVDKTVALLSTCPIKTLSVNGRYEKSRVDDWIRVALQRSLSELHLRCPHRIDKDRVELLFRSKTLVKLTLSDGCVIEALPDGHMDFTEQPFMDEKINEDRFFPSLKSLYIGDIVIEESYYHKLILTCPVLEELFIHNDGESHPPSWIGFAPCRTLKRLVIYYVVPPEYKDVYDDQEVCIGCPENLVYFEFSSYVHDVYNDGGEMESLVEARLDLRLLESTTSFDDYTETGEYNDLLVVNGFDDIFGDATILLLRMITALHFGCKLFFTFDNLVTLSFESDKDKSWQVLPRLLRKTPKLQNLVIKGLLHRVTGRCGDVCPCYHRPKRKGVIDWRKEKVSCLPYLPLKVLEISGYGGTCREIEQMRFFFWEACNTSNS</sequence>
<comment type="caution">
    <text evidence="3">The sequence shown here is derived from an EMBL/GenBank/DDBJ whole genome shotgun (WGS) entry which is preliminary data.</text>
</comment>
<dbReference type="PANTHER" id="PTHR31293:SF27">
    <property type="entry name" value="BNACNNG35480D PROTEIN"/>
    <property type="match status" value="1"/>
</dbReference>
<dbReference type="SUPFAM" id="SSF81383">
    <property type="entry name" value="F-box domain"/>
    <property type="match status" value="1"/>
</dbReference>
<dbReference type="InterPro" id="IPR055411">
    <property type="entry name" value="LRR_FXL15/At3g58940/PEG3-like"/>
</dbReference>
<feature type="domain" description="F-box" evidence="1">
    <location>
        <begin position="15"/>
        <end position="48"/>
    </location>
</feature>
<feature type="non-terminal residue" evidence="3">
    <location>
        <position position="1"/>
    </location>
</feature>
<evidence type="ECO:0000313" key="4">
    <source>
        <dbReference type="Proteomes" id="UP000824890"/>
    </source>
</evidence>
<dbReference type="PANTHER" id="PTHR31293">
    <property type="entry name" value="RNI-LIKE SUPERFAMILY PROTEIN"/>
    <property type="match status" value="1"/>
</dbReference>
<keyword evidence="4" id="KW-1185">Reference proteome</keyword>
<dbReference type="CDD" id="cd22160">
    <property type="entry name" value="F-box_AtFBL13-like"/>
    <property type="match status" value="1"/>
</dbReference>
<dbReference type="InterPro" id="IPR053781">
    <property type="entry name" value="F-box_AtFBL13-like"/>
</dbReference>
<dbReference type="SUPFAM" id="SSF52047">
    <property type="entry name" value="RNI-like"/>
    <property type="match status" value="1"/>
</dbReference>
<evidence type="ECO:0000313" key="3">
    <source>
        <dbReference type="EMBL" id="KAH0866066.1"/>
    </source>
</evidence>
<dbReference type="Proteomes" id="UP000824890">
    <property type="component" value="Unassembled WGS sequence"/>
</dbReference>
<accession>A0ABQ7YFT9</accession>
<dbReference type="EMBL" id="JAGKQM010000018">
    <property type="protein sequence ID" value="KAH0866066.1"/>
    <property type="molecule type" value="Genomic_DNA"/>
</dbReference>
<dbReference type="Pfam" id="PF24758">
    <property type="entry name" value="LRR_At5g56370"/>
    <property type="match status" value="1"/>
</dbReference>
<proteinExistence type="predicted"/>
<dbReference type="InterPro" id="IPR032675">
    <property type="entry name" value="LRR_dom_sf"/>
</dbReference>
<dbReference type="Pfam" id="PF00646">
    <property type="entry name" value="F-box"/>
    <property type="match status" value="1"/>
</dbReference>